<protein>
    <submittedName>
        <fullName evidence="3">Uncharacterized protein</fullName>
    </submittedName>
</protein>
<name>A0A6J5UX04_PRUAR</name>
<accession>A0A6J5UX04</accession>
<dbReference type="EMBL" id="CAEKDK010000005">
    <property type="protein sequence ID" value="CAB4281140.1"/>
    <property type="molecule type" value="Genomic_DNA"/>
</dbReference>
<reference evidence="3 4" key="1">
    <citation type="submission" date="2020-05" db="EMBL/GenBank/DDBJ databases">
        <authorList>
            <person name="Campoy J."/>
            <person name="Schneeberger K."/>
            <person name="Spophaly S."/>
        </authorList>
    </citation>
    <scope>NUCLEOTIDE SEQUENCE [LARGE SCALE GENOMIC DNA]</scope>
    <source>
        <strain evidence="3">PruArmRojPasFocal</strain>
    </source>
</reference>
<dbReference type="PANTHER" id="PTHR31373:SF17">
    <property type="entry name" value="OS06G0652100 PROTEIN"/>
    <property type="match status" value="1"/>
</dbReference>
<evidence type="ECO:0000313" key="4">
    <source>
        <dbReference type="Proteomes" id="UP000507222"/>
    </source>
</evidence>
<dbReference type="PIRSF" id="PIRSF015417">
    <property type="entry name" value="T31B5_30_vWA"/>
    <property type="match status" value="1"/>
</dbReference>
<evidence type="ECO:0000259" key="1">
    <source>
        <dbReference type="Pfam" id="PF11443"/>
    </source>
</evidence>
<gene>
    <name evidence="3" type="ORF">CURHAP_LOCUS34138</name>
</gene>
<organism evidence="3 4">
    <name type="scientific">Prunus armeniaca</name>
    <name type="common">Apricot</name>
    <name type="synonym">Armeniaca vulgaris</name>
    <dbReference type="NCBI Taxonomy" id="36596"/>
    <lineage>
        <taxon>Eukaryota</taxon>
        <taxon>Viridiplantae</taxon>
        <taxon>Streptophyta</taxon>
        <taxon>Embryophyta</taxon>
        <taxon>Tracheophyta</taxon>
        <taxon>Spermatophyta</taxon>
        <taxon>Magnoliopsida</taxon>
        <taxon>eudicotyledons</taxon>
        <taxon>Gunneridae</taxon>
        <taxon>Pentapetalae</taxon>
        <taxon>rosids</taxon>
        <taxon>fabids</taxon>
        <taxon>Rosales</taxon>
        <taxon>Rosaceae</taxon>
        <taxon>Amygdaloideae</taxon>
        <taxon>Amygdaleae</taxon>
        <taxon>Prunus</taxon>
    </lineage>
</organism>
<evidence type="ECO:0000313" key="3">
    <source>
        <dbReference type="EMBL" id="CAB4281140.1"/>
    </source>
</evidence>
<dbReference type="PANTHER" id="PTHR31373">
    <property type="entry name" value="OS06G0652100 PROTEIN"/>
    <property type="match status" value="1"/>
</dbReference>
<dbReference type="AlphaFoldDB" id="A0A6J5UX04"/>
<dbReference type="Pfam" id="PF11443">
    <property type="entry name" value="DUF2828"/>
    <property type="match status" value="1"/>
</dbReference>
<proteinExistence type="predicted"/>
<dbReference type="InterPro" id="IPR058580">
    <property type="entry name" value="DUF2828"/>
</dbReference>
<feature type="domain" description="DUF7788" evidence="2">
    <location>
        <begin position="390"/>
        <end position="550"/>
    </location>
</feature>
<dbReference type="Pfam" id="PF25043">
    <property type="entry name" value="DUF7788"/>
    <property type="match status" value="1"/>
</dbReference>
<dbReference type="InterPro" id="IPR056690">
    <property type="entry name" value="DUF7788"/>
</dbReference>
<dbReference type="InterPro" id="IPR011205">
    <property type="entry name" value="UCP015417_vWA"/>
</dbReference>
<sequence>MMMTDMYKAVVTGQVRLTRARVVSNDPNKGWLRNRNPNLVNVVGKGKLGGNIFISSPLQPMSIPIQRRRRLVASYNNNNIWHCIPSSSYGDPCLDLFFDALRPEYRDVNPCLKYLEQLLPLAWSHDPLTTLKLIFTFHSIYFSEKKFDTAVLWLHHNHPKTLLRNLHSIADVPFVDCPGGESWYLVQILYNVLVQKPDGQVHDAAAHPHLHPERYHGDPDYRLLHDRVIHIFVERLKSDIDKMEQSDYITDAAACCTAALLWDKHRTSTIFLRDSIARRLSLPGSDQLEEEFLVPLTNYYNKEIEKQNLEEEYLYKVKAATDLGGGIGIIKPDALLPHQIIGYVGNKEKEGFGEVIELQWKAMVDLYQKQGEGLSKFKNMLVVPQCRLKYHLEIGLGLLVSELSEEPWKGKLIGGGDEPFFIRGDNDLKSKCELWRKSDKSSVLGVIDLILEAGVNANLKAGQMIKKVIVFTELESGELQYQLLRSEYEAIQSKYKDKGYGNDAVPHILYWDWDFGMSSDSWICTQHPGFTMLMGSSDNLVKSFCHNAGEIGPHHLVEATIAGKEYQTFTVVD</sequence>
<dbReference type="Proteomes" id="UP000507222">
    <property type="component" value="Unassembled WGS sequence"/>
</dbReference>
<feature type="domain" description="DUF2828" evidence="1">
    <location>
        <begin position="87"/>
        <end position="170"/>
    </location>
</feature>
<evidence type="ECO:0000259" key="2">
    <source>
        <dbReference type="Pfam" id="PF25043"/>
    </source>
</evidence>